<dbReference type="InterPro" id="IPR036390">
    <property type="entry name" value="WH_DNA-bd_sf"/>
</dbReference>
<dbReference type="SUPFAM" id="SSF46785">
    <property type="entry name" value="Winged helix' DNA-binding domain"/>
    <property type="match status" value="1"/>
</dbReference>
<evidence type="ECO:0000313" key="3">
    <source>
        <dbReference type="Proteomes" id="UP001500171"/>
    </source>
</evidence>
<protein>
    <recommendedName>
        <fullName evidence="1">Transcriptional regulator HTH-type FeoC domain-containing protein</fullName>
    </recommendedName>
</protein>
<evidence type="ECO:0000313" key="2">
    <source>
        <dbReference type="EMBL" id="GAA5110262.1"/>
    </source>
</evidence>
<evidence type="ECO:0000259" key="1">
    <source>
        <dbReference type="Pfam" id="PF09012"/>
    </source>
</evidence>
<proteinExistence type="predicted"/>
<dbReference type="Gene3D" id="1.10.10.10">
    <property type="entry name" value="Winged helix-like DNA-binding domain superfamily/Winged helix DNA-binding domain"/>
    <property type="match status" value="1"/>
</dbReference>
<name>A0ABP9N622_9GAMM</name>
<reference evidence="3" key="1">
    <citation type="journal article" date="2019" name="Int. J. Syst. Evol. Microbiol.">
        <title>The Global Catalogue of Microorganisms (GCM) 10K type strain sequencing project: providing services to taxonomists for standard genome sequencing and annotation.</title>
        <authorList>
            <consortium name="The Broad Institute Genomics Platform"/>
            <consortium name="The Broad Institute Genome Sequencing Center for Infectious Disease"/>
            <person name="Wu L."/>
            <person name="Ma J."/>
        </authorList>
    </citation>
    <scope>NUCLEOTIDE SEQUENCE [LARGE SCALE GENOMIC DNA]</scope>
    <source>
        <strain evidence="3">JCM 18050</strain>
    </source>
</reference>
<gene>
    <name evidence="2" type="ORF">GCM10023211_14530</name>
</gene>
<accession>A0ABP9N622</accession>
<organism evidence="2 3">
    <name type="scientific">Orbus sasakiae</name>
    <dbReference type="NCBI Taxonomy" id="1078475"/>
    <lineage>
        <taxon>Bacteria</taxon>
        <taxon>Pseudomonadati</taxon>
        <taxon>Pseudomonadota</taxon>
        <taxon>Gammaproteobacteria</taxon>
        <taxon>Orbales</taxon>
        <taxon>Orbaceae</taxon>
        <taxon>Orbus</taxon>
    </lineage>
</organism>
<comment type="caution">
    <text evidence="2">The sequence shown here is derived from an EMBL/GenBank/DDBJ whole genome shotgun (WGS) entry which is preliminary data.</text>
</comment>
<feature type="domain" description="Transcriptional regulator HTH-type FeoC" evidence="1">
    <location>
        <begin position="3"/>
        <end position="75"/>
    </location>
</feature>
<dbReference type="InterPro" id="IPR015102">
    <property type="entry name" value="Tscrpt_reg_HTH_FeoC"/>
</dbReference>
<dbReference type="Proteomes" id="UP001500171">
    <property type="component" value="Unassembled WGS sequence"/>
</dbReference>
<dbReference type="RefSeq" id="WP_345490404.1">
    <property type="nucleotide sequence ID" value="NZ_BAABHY010000001.1"/>
</dbReference>
<dbReference type="InterPro" id="IPR036388">
    <property type="entry name" value="WH-like_DNA-bd_sf"/>
</dbReference>
<dbReference type="EMBL" id="BAABHY010000001">
    <property type="protein sequence ID" value="GAA5110262.1"/>
    <property type="molecule type" value="Genomic_DNA"/>
</dbReference>
<dbReference type="Pfam" id="PF09012">
    <property type="entry name" value="FeoC"/>
    <property type="match status" value="1"/>
</dbReference>
<sequence>MLMTDISAYLQLHGRASLLDLARHFHVQESAIQHMLSFWLKKGQITLIDTQQINCTSGHKCSDCFECQDSAHQVYIWHKVN</sequence>
<keyword evidence="3" id="KW-1185">Reference proteome</keyword>